<sequence>MWFDQGNELFDFCRTSFFAYLILALPIFVSISPTCLASKEFSAFRLQQFELHGSSYGTSGSLLNLETRILPGSPMVSSPRRCYVVRLVDLTVNMYKDLLTAQVAGIVIIVPADLSSISGEIRDQIQELEQAMLSDFTTVPVYFIQETQEVNQVYQTIKESAESLGAASSALQTLFHHVHGNGVQLVSSLGSPKVMSDAQILSIQGALIGTKASRSFPILISTHYDSMSPAAELSFGGDANGSGAVSLLELARVFSHLYSTRGTGAGSGAGGSKIGGRPPNSILFLMSGAGHFNYQGTQKYLEDQVDSSDQSDLQDTRLVVCLDSLTTNPEKLFVHVSRSIREGTMLNTFINNLKKAAAHLEPSFTVEVVQRKIRTENLLSWEHEKFHLKKINAITISSSESPSLVKSSMLDVKDNVDTENLAAKTRIVAEALAASLYNVTEVGTAFSGSLGVSDESVNSLLEFVTSQPRSAQLLAGKQNKFVQSLRNVLARYTHETSLFTMKPDKRDANLVFYDGTSGTIVAYDVKPAVFDLVLSLAIASYIGAVYLAIKNFSLIYDALSYKLSSISSNHTSTTNGTSGHSSKVKAQ</sequence>
<comment type="caution">
    <text evidence="12">The sequence shown here is derived from an EMBL/GenBank/DDBJ whole genome shotgun (WGS) entry which is preliminary data.</text>
</comment>
<dbReference type="Proteomes" id="UP001642540">
    <property type="component" value="Unassembled WGS sequence"/>
</dbReference>
<evidence type="ECO:0000256" key="3">
    <source>
        <dbReference type="ARBA" id="ARBA00022692"/>
    </source>
</evidence>
<feature type="transmembrane region" description="Helical" evidence="10">
    <location>
        <begin position="17"/>
        <end position="37"/>
    </location>
</feature>
<dbReference type="Gene3D" id="3.40.630.10">
    <property type="entry name" value="Zn peptidases"/>
    <property type="match status" value="1"/>
</dbReference>
<comment type="subcellular location">
    <subcellularLocation>
        <location evidence="1">Endoplasmic reticulum membrane</location>
        <topology evidence="1">Single-pass membrane protein</topology>
    </subcellularLocation>
</comment>
<dbReference type="PANTHER" id="PTHR31826">
    <property type="entry name" value="NICALIN"/>
    <property type="match status" value="1"/>
</dbReference>
<evidence type="ECO:0000256" key="4">
    <source>
        <dbReference type="ARBA" id="ARBA00022729"/>
    </source>
</evidence>
<proteinExistence type="inferred from homology"/>
<keyword evidence="5" id="KW-0256">Endoplasmic reticulum</keyword>
<keyword evidence="7 10" id="KW-0472">Membrane</keyword>
<dbReference type="InterPro" id="IPR016574">
    <property type="entry name" value="Nicalin"/>
</dbReference>
<evidence type="ECO:0000256" key="1">
    <source>
        <dbReference type="ARBA" id="ARBA00004389"/>
    </source>
</evidence>
<evidence type="ECO:0000256" key="5">
    <source>
        <dbReference type="ARBA" id="ARBA00022824"/>
    </source>
</evidence>
<evidence type="ECO:0000256" key="8">
    <source>
        <dbReference type="ARBA" id="ARBA00023180"/>
    </source>
</evidence>
<dbReference type="Pfam" id="PF04389">
    <property type="entry name" value="Peptidase_M28"/>
    <property type="match status" value="1"/>
</dbReference>
<organism evidence="12 13">
    <name type="scientific">Orchesella dallaii</name>
    <dbReference type="NCBI Taxonomy" id="48710"/>
    <lineage>
        <taxon>Eukaryota</taxon>
        <taxon>Metazoa</taxon>
        <taxon>Ecdysozoa</taxon>
        <taxon>Arthropoda</taxon>
        <taxon>Hexapoda</taxon>
        <taxon>Collembola</taxon>
        <taxon>Entomobryomorpha</taxon>
        <taxon>Entomobryoidea</taxon>
        <taxon>Orchesellidae</taxon>
        <taxon>Orchesellinae</taxon>
        <taxon>Orchesella</taxon>
    </lineage>
</organism>
<evidence type="ECO:0000256" key="2">
    <source>
        <dbReference type="ARBA" id="ARBA00007717"/>
    </source>
</evidence>
<dbReference type="InterPro" id="IPR018247">
    <property type="entry name" value="EF_Hand_1_Ca_BS"/>
</dbReference>
<keyword evidence="3 10" id="KW-0812">Transmembrane</keyword>
<keyword evidence="8" id="KW-0325">Glycoprotein</keyword>
<feature type="domain" description="Peptidase M28" evidence="11">
    <location>
        <begin position="215"/>
        <end position="430"/>
    </location>
</feature>
<keyword evidence="6 10" id="KW-1133">Transmembrane helix</keyword>
<evidence type="ECO:0000313" key="13">
    <source>
        <dbReference type="Proteomes" id="UP001642540"/>
    </source>
</evidence>
<keyword evidence="13" id="KW-1185">Reference proteome</keyword>
<gene>
    <name evidence="12" type="ORF">ODALV1_LOCUS22976</name>
</gene>
<evidence type="ECO:0000256" key="9">
    <source>
        <dbReference type="ARBA" id="ARBA00034873"/>
    </source>
</evidence>
<evidence type="ECO:0000256" key="7">
    <source>
        <dbReference type="ARBA" id="ARBA00023136"/>
    </source>
</evidence>
<evidence type="ECO:0000256" key="10">
    <source>
        <dbReference type="SAM" id="Phobius"/>
    </source>
</evidence>
<evidence type="ECO:0000256" key="6">
    <source>
        <dbReference type="ARBA" id="ARBA00022989"/>
    </source>
</evidence>
<name>A0ABP1RJM3_9HEXA</name>
<dbReference type="InterPro" id="IPR007484">
    <property type="entry name" value="Peptidase_M28"/>
</dbReference>
<accession>A0ABP1RJM3</accession>
<dbReference type="PROSITE" id="PS00018">
    <property type="entry name" value="EF_HAND_1"/>
    <property type="match status" value="1"/>
</dbReference>
<evidence type="ECO:0000259" key="11">
    <source>
        <dbReference type="Pfam" id="PF04389"/>
    </source>
</evidence>
<feature type="transmembrane region" description="Helical" evidence="10">
    <location>
        <begin position="528"/>
        <end position="549"/>
    </location>
</feature>
<reference evidence="12 13" key="1">
    <citation type="submission" date="2024-08" db="EMBL/GenBank/DDBJ databases">
        <authorList>
            <person name="Cucini C."/>
            <person name="Frati F."/>
        </authorList>
    </citation>
    <scope>NUCLEOTIDE SEQUENCE [LARGE SCALE GENOMIC DNA]</scope>
</reference>
<dbReference type="SUPFAM" id="SSF53187">
    <property type="entry name" value="Zn-dependent exopeptidases"/>
    <property type="match status" value="1"/>
</dbReference>
<dbReference type="EMBL" id="CAXLJM020000076">
    <property type="protein sequence ID" value="CAL8129212.1"/>
    <property type="molecule type" value="Genomic_DNA"/>
</dbReference>
<protein>
    <recommendedName>
        <fullName evidence="9">BOS complex subunit NCLN</fullName>
    </recommendedName>
</protein>
<evidence type="ECO:0000313" key="12">
    <source>
        <dbReference type="EMBL" id="CAL8129212.1"/>
    </source>
</evidence>
<comment type="similarity">
    <text evidence="2">Belongs to the nicastrin family.</text>
</comment>
<keyword evidence="4" id="KW-0732">Signal</keyword>